<keyword evidence="2" id="KW-0240">DNA-directed RNA polymerase</keyword>
<dbReference type="InterPro" id="IPR045867">
    <property type="entry name" value="DNA-dir_RpoC_beta_prime"/>
</dbReference>
<evidence type="ECO:0000259" key="6">
    <source>
        <dbReference type="Pfam" id="PF00623"/>
    </source>
</evidence>
<dbReference type="Proteomes" id="UP000294933">
    <property type="component" value="Unassembled WGS sequence"/>
</dbReference>
<dbReference type="SUPFAM" id="SSF64484">
    <property type="entry name" value="beta and beta-prime subunits of DNA dependent RNA-polymerase"/>
    <property type="match status" value="1"/>
</dbReference>
<dbReference type="PANTHER" id="PTHR19376">
    <property type="entry name" value="DNA-DIRECTED RNA POLYMERASE"/>
    <property type="match status" value="1"/>
</dbReference>
<keyword evidence="5" id="KW-0804">Transcription</keyword>
<feature type="domain" description="RNA polymerase Rpb1" evidence="7">
    <location>
        <begin position="48"/>
        <end position="206"/>
    </location>
</feature>
<keyword evidence="4" id="KW-0548">Nucleotidyltransferase</keyword>
<reference evidence="10 11" key="1">
    <citation type="submission" date="2018-06" db="EMBL/GenBank/DDBJ databases">
        <title>A transcriptomic atlas of mushroom development highlights an independent origin of complex multicellularity.</title>
        <authorList>
            <consortium name="DOE Joint Genome Institute"/>
            <person name="Krizsan K."/>
            <person name="Almasi E."/>
            <person name="Merenyi Z."/>
            <person name="Sahu N."/>
            <person name="Viragh M."/>
            <person name="Koszo T."/>
            <person name="Mondo S."/>
            <person name="Kiss B."/>
            <person name="Balint B."/>
            <person name="Kues U."/>
            <person name="Barry K."/>
            <person name="Hegedus J.C."/>
            <person name="Henrissat B."/>
            <person name="Johnson J."/>
            <person name="Lipzen A."/>
            <person name="Ohm R."/>
            <person name="Nagy I."/>
            <person name="Pangilinan J."/>
            <person name="Yan J."/>
            <person name="Xiong Y."/>
            <person name="Grigoriev I.V."/>
            <person name="Hibbett D.S."/>
            <person name="Nagy L.G."/>
        </authorList>
    </citation>
    <scope>NUCLEOTIDE SEQUENCE [LARGE SCALE GENOMIC DNA]</scope>
    <source>
        <strain evidence="10 11">SZMC22713</strain>
    </source>
</reference>
<dbReference type="InterPro" id="IPR007066">
    <property type="entry name" value="RNA_pol_Rpb1_3"/>
</dbReference>
<evidence type="ECO:0000256" key="5">
    <source>
        <dbReference type="ARBA" id="ARBA00023163"/>
    </source>
</evidence>
<dbReference type="Pfam" id="PF04983">
    <property type="entry name" value="RNA_pol_Rpb1_3"/>
    <property type="match status" value="1"/>
</dbReference>
<dbReference type="Gene3D" id="2.40.40.20">
    <property type="match status" value="1"/>
</dbReference>
<dbReference type="AlphaFoldDB" id="A0A4Y7PHW5"/>
<evidence type="ECO:0000256" key="2">
    <source>
        <dbReference type="ARBA" id="ARBA00022478"/>
    </source>
</evidence>
<dbReference type="EC" id="2.7.7.6" evidence="1"/>
<dbReference type="EMBL" id="ML170384">
    <property type="protein sequence ID" value="TDL14139.1"/>
    <property type="molecule type" value="Genomic_DNA"/>
</dbReference>
<feature type="domain" description="RNA polymerase Rpb1" evidence="8">
    <location>
        <begin position="377"/>
        <end position="560"/>
    </location>
</feature>
<dbReference type="Pfam" id="PF00623">
    <property type="entry name" value="RNA_pol_Rpb1_2"/>
    <property type="match status" value="1"/>
</dbReference>
<organism evidence="10 11">
    <name type="scientific">Rickenella mellea</name>
    <dbReference type="NCBI Taxonomy" id="50990"/>
    <lineage>
        <taxon>Eukaryota</taxon>
        <taxon>Fungi</taxon>
        <taxon>Dikarya</taxon>
        <taxon>Basidiomycota</taxon>
        <taxon>Agaricomycotina</taxon>
        <taxon>Agaricomycetes</taxon>
        <taxon>Hymenochaetales</taxon>
        <taxon>Rickenellaceae</taxon>
        <taxon>Rickenella</taxon>
    </lineage>
</organism>
<evidence type="ECO:0000256" key="4">
    <source>
        <dbReference type="ARBA" id="ARBA00022695"/>
    </source>
</evidence>
<evidence type="ECO:0000259" key="9">
    <source>
        <dbReference type="Pfam" id="PF05000"/>
    </source>
</evidence>
<dbReference type="InterPro" id="IPR000722">
    <property type="entry name" value="RNA_pol_asu"/>
</dbReference>
<dbReference type="InterPro" id="IPR007083">
    <property type="entry name" value="RNA_pol_Rpb1_4"/>
</dbReference>
<protein>
    <recommendedName>
        <fullName evidence="1">DNA-directed RNA polymerase</fullName>
        <ecNumber evidence="1">2.7.7.6</ecNumber>
    </recommendedName>
</protein>
<gene>
    <name evidence="10" type="ORF">BD410DRAFT_866261</name>
</gene>
<evidence type="ECO:0000256" key="3">
    <source>
        <dbReference type="ARBA" id="ARBA00022679"/>
    </source>
</evidence>
<evidence type="ECO:0000259" key="7">
    <source>
        <dbReference type="Pfam" id="PF04983"/>
    </source>
</evidence>
<name>A0A4Y7PHW5_9AGAM</name>
<evidence type="ECO:0000256" key="1">
    <source>
        <dbReference type="ARBA" id="ARBA00012418"/>
    </source>
</evidence>
<dbReference type="VEuPathDB" id="FungiDB:BD410DRAFT_866261"/>
<dbReference type="Pfam" id="PF05000">
    <property type="entry name" value="RNA_pol_Rpb1_4"/>
    <property type="match status" value="1"/>
</dbReference>
<dbReference type="OrthoDB" id="270392at2759"/>
<evidence type="ECO:0000313" key="10">
    <source>
        <dbReference type="EMBL" id="TDL14139.1"/>
    </source>
</evidence>
<dbReference type="FunFam" id="1.10.132.30:FF:000001">
    <property type="entry name" value="DNA-directed RNA polymerase subunit"/>
    <property type="match status" value="1"/>
</dbReference>
<dbReference type="Gene3D" id="6.20.50.80">
    <property type="match status" value="1"/>
</dbReference>
<dbReference type="Pfam" id="PF04992">
    <property type="entry name" value="RNA_pol_Rpb1_6"/>
    <property type="match status" value="1"/>
</dbReference>
<feature type="domain" description="RNA polymerase Rpb1" evidence="9">
    <location>
        <begin position="231"/>
        <end position="336"/>
    </location>
</feature>
<dbReference type="GO" id="GO:0006351">
    <property type="term" value="P:DNA-templated transcription"/>
    <property type="evidence" value="ECO:0007669"/>
    <property type="project" value="InterPro"/>
</dbReference>
<dbReference type="InterPro" id="IPR042102">
    <property type="entry name" value="RNA_pol_Rpb1_3_sf"/>
</dbReference>
<dbReference type="PANTHER" id="PTHR19376:SF37">
    <property type="entry name" value="DNA-DIRECTED RNA POLYMERASE II SUBUNIT RPB1"/>
    <property type="match status" value="1"/>
</dbReference>
<dbReference type="GO" id="GO:0005665">
    <property type="term" value="C:RNA polymerase II, core complex"/>
    <property type="evidence" value="ECO:0007669"/>
    <property type="project" value="TreeGrafter"/>
</dbReference>
<dbReference type="FunFam" id="1.10.274.100:FF:000001">
    <property type="entry name" value="DNA-directed RNA polymerase subunit"/>
    <property type="match status" value="1"/>
</dbReference>
<keyword evidence="11" id="KW-1185">Reference proteome</keyword>
<dbReference type="GO" id="GO:0003677">
    <property type="term" value="F:DNA binding"/>
    <property type="evidence" value="ECO:0007669"/>
    <property type="project" value="InterPro"/>
</dbReference>
<accession>A0A4Y7PHW5</accession>
<dbReference type="InterPro" id="IPR038120">
    <property type="entry name" value="Rpb1_funnel_sf"/>
</dbReference>
<evidence type="ECO:0000259" key="8">
    <source>
        <dbReference type="Pfam" id="PF04992"/>
    </source>
</evidence>
<feature type="domain" description="RNA polymerase alpha subunit" evidence="6">
    <location>
        <begin position="1"/>
        <end position="44"/>
    </location>
</feature>
<proteinExistence type="predicted"/>
<keyword evidence="3" id="KW-0808">Transferase</keyword>
<evidence type="ECO:0000313" key="11">
    <source>
        <dbReference type="Proteomes" id="UP000294933"/>
    </source>
</evidence>
<dbReference type="GO" id="GO:0003899">
    <property type="term" value="F:DNA-directed RNA polymerase activity"/>
    <property type="evidence" value="ECO:0007669"/>
    <property type="project" value="UniProtKB-EC"/>
</dbReference>
<dbReference type="STRING" id="50990.A0A4Y7PHW5"/>
<dbReference type="Gene3D" id="1.10.274.100">
    <property type="entry name" value="RNA polymerase Rpb1, domain 3"/>
    <property type="match status" value="1"/>
</dbReference>
<sequence>MPYSTFRLNLLVTPPYNANFDVDEMNMHIPQSKETRAELSQIAWVPRQIISSQANKPVMGIVQDTLCGIRKFTLRDSFLDWVLVQNILMCVHGWDDTIPTPPITKPKALWTGKQIISMTIPRGINIHRGSDPPSSNPVGDNGVHIENGELLYSVLEKTVGASKGGLVHIVFREKGPEATQDLSTGLQRVVDFWLFHNGFSIGIGDTIAGKKVMEVITGTIQEHKDKVKQVINDATNDRLKAEPGMTIRESFESLVERELNRAQDTSGQYAQKNLKDDNNVKQMVVAGSKGTFINISQMSVCVGQQSVEGKRIPFGFRHRTLPHFAKDDFSPEARGLTPQEFFLHAMAGREEDVMVCYDGTVRNSLGVIQFIYGEDGMDAAYIEEQSIRTYDLNDKEFNHKFLVNVTDPSGGFLPGALQVGIDDSRLELQQKLDIKYEAHCADRRFLREFVFPIHNMTMEHALPVNLLRVIQNTLQIFHIDRRKPSDLEPTYTIDSVQQLGECLIVVRGEDALSREAQQNATLNFRMHLRATFATRRVLEEFHLTREAFDWVLGEIETKFTSRLHVLGRCAAHLPRSQSGNRLHKWL</sequence>
<dbReference type="InterPro" id="IPR007075">
    <property type="entry name" value="RNA_pol_Rpb1_6"/>
</dbReference>
<dbReference type="Gene3D" id="1.10.132.30">
    <property type="match status" value="1"/>
</dbReference>